<evidence type="ECO:0000313" key="2">
    <source>
        <dbReference type="EMBL" id="JAC92327.1"/>
    </source>
</evidence>
<reference evidence="2" key="1">
    <citation type="journal article" date="2015" name="PLoS Negl. Trop. Dis.">
        <title>Deep Sequencing Analysis of the Ixodes ricinus Haemocytome.</title>
        <authorList>
            <person name="Kotsyfakis M."/>
            <person name="Kopacek P."/>
            <person name="Franta Z."/>
            <person name="Pedra J.H."/>
            <person name="Ribeiro J.M."/>
        </authorList>
    </citation>
    <scope>NUCLEOTIDE SEQUENCE</scope>
</reference>
<protein>
    <submittedName>
        <fullName evidence="2">Putative secreted salivary protein</fullName>
    </submittedName>
</protein>
<evidence type="ECO:0000256" key="1">
    <source>
        <dbReference type="SAM" id="SignalP"/>
    </source>
</evidence>
<keyword evidence="1" id="KW-0732">Signal</keyword>
<name>A0A090X7V4_IXORI</name>
<dbReference type="AlphaFoldDB" id="A0A090X7V4"/>
<feature type="chain" id="PRO_5001866635" evidence="1">
    <location>
        <begin position="19"/>
        <end position="119"/>
    </location>
</feature>
<accession>A0A090X7V4</accession>
<organism evidence="2">
    <name type="scientific">Ixodes ricinus</name>
    <name type="common">Common tick</name>
    <name type="synonym">Acarus ricinus</name>
    <dbReference type="NCBI Taxonomy" id="34613"/>
    <lineage>
        <taxon>Eukaryota</taxon>
        <taxon>Metazoa</taxon>
        <taxon>Ecdysozoa</taxon>
        <taxon>Arthropoda</taxon>
        <taxon>Chelicerata</taxon>
        <taxon>Arachnida</taxon>
        <taxon>Acari</taxon>
        <taxon>Parasitiformes</taxon>
        <taxon>Ixodida</taxon>
        <taxon>Ixodoidea</taxon>
        <taxon>Ixodidae</taxon>
        <taxon>Ixodinae</taxon>
        <taxon>Ixodes</taxon>
    </lineage>
</organism>
<dbReference type="EMBL" id="GBIH01002383">
    <property type="protein sequence ID" value="JAC92327.1"/>
    <property type="molecule type" value="mRNA"/>
</dbReference>
<sequence>MYRNISIMLFVLFAVVLGVPASQEEGSTSSSWECRQALSGGANIYCEIFGHSFFRVLHPENGELECDGPTKKVKLPVFVWPPGTSMSSCTPQLKNTLQAFTQEMKNIKESLKKIGCDIA</sequence>
<proteinExistence type="evidence at transcript level"/>
<feature type="signal peptide" evidence="1">
    <location>
        <begin position="1"/>
        <end position="18"/>
    </location>
</feature>